<dbReference type="InterPro" id="IPR029060">
    <property type="entry name" value="PIN-like_dom_sf"/>
</dbReference>
<dbReference type="AlphaFoldDB" id="A0A0W8F5T4"/>
<sequence length="139" mass="16107">MYLIDTNIFLEAMLERKYRNDCLTLLRMIDKGEINAFVTTYSIHSIETILDRIGNLDALRTFLKSIGRMKGLNIYNTDLRDELAVIDEMAVGLDFDDALQSYVTKKLNLQIISFDRHFDGIEGRTRLRPKDVLSAEKKE</sequence>
<reference evidence="2" key="1">
    <citation type="journal article" date="2015" name="Proc. Natl. Acad. Sci. U.S.A.">
        <title>Networks of energetic and metabolic interactions define dynamics in microbial communities.</title>
        <authorList>
            <person name="Embree M."/>
            <person name="Liu J.K."/>
            <person name="Al-Bassam M.M."/>
            <person name="Zengler K."/>
        </authorList>
    </citation>
    <scope>NUCLEOTIDE SEQUENCE</scope>
</reference>
<proteinExistence type="predicted"/>
<evidence type="ECO:0000313" key="2">
    <source>
        <dbReference type="EMBL" id="KUG16181.1"/>
    </source>
</evidence>
<organism evidence="2">
    <name type="scientific">hydrocarbon metagenome</name>
    <dbReference type="NCBI Taxonomy" id="938273"/>
    <lineage>
        <taxon>unclassified sequences</taxon>
        <taxon>metagenomes</taxon>
        <taxon>ecological metagenomes</taxon>
    </lineage>
</organism>
<evidence type="ECO:0000259" key="1">
    <source>
        <dbReference type="Pfam" id="PF01850"/>
    </source>
</evidence>
<dbReference type="SUPFAM" id="SSF88723">
    <property type="entry name" value="PIN domain-like"/>
    <property type="match status" value="1"/>
</dbReference>
<name>A0A0W8F5T4_9ZZZZ</name>
<dbReference type="Pfam" id="PF01850">
    <property type="entry name" value="PIN"/>
    <property type="match status" value="1"/>
</dbReference>
<accession>A0A0W8F5T4</accession>
<dbReference type="EMBL" id="LNQE01001511">
    <property type="protein sequence ID" value="KUG16181.1"/>
    <property type="molecule type" value="Genomic_DNA"/>
</dbReference>
<dbReference type="InterPro" id="IPR002716">
    <property type="entry name" value="PIN_dom"/>
</dbReference>
<comment type="caution">
    <text evidence="2">The sequence shown here is derived from an EMBL/GenBank/DDBJ whole genome shotgun (WGS) entry which is preliminary data.</text>
</comment>
<feature type="domain" description="PIN" evidence="1">
    <location>
        <begin position="2"/>
        <end position="120"/>
    </location>
</feature>
<dbReference type="CDD" id="cd09854">
    <property type="entry name" value="PIN_VapC-like"/>
    <property type="match status" value="1"/>
</dbReference>
<gene>
    <name evidence="2" type="ORF">ASZ90_014162</name>
</gene>
<dbReference type="Gene3D" id="3.40.50.1010">
    <property type="entry name" value="5'-nuclease"/>
    <property type="match status" value="1"/>
</dbReference>
<protein>
    <recommendedName>
        <fullName evidence="1">PIN domain-containing protein</fullName>
    </recommendedName>
</protein>